<evidence type="ECO:0000313" key="2">
    <source>
        <dbReference type="EMBL" id="KAE8382849.1"/>
    </source>
</evidence>
<dbReference type="SUPFAM" id="SSF53335">
    <property type="entry name" value="S-adenosyl-L-methionine-dependent methyltransferases"/>
    <property type="match status" value="1"/>
</dbReference>
<dbReference type="InterPro" id="IPR029063">
    <property type="entry name" value="SAM-dependent_MTases_sf"/>
</dbReference>
<evidence type="ECO:0008006" key="4">
    <source>
        <dbReference type="Google" id="ProtNLM"/>
    </source>
</evidence>
<dbReference type="OrthoDB" id="16079at2759"/>
<name>A0A5N7BM45_9EURO</name>
<feature type="region of interest" description="Disordered" evidence="1">
    <location>
        <begin position="258"/>
        <end position="285"/>
    </location>
</feature>
<dbReference type="AlphaFoldDB" id="A0A5N7BM45"/>
<evidence type="ECO:0000313" key="3">
    <source>
        <dbReference type="Proteomes" id="UP000326198"/>
    </source>
</evidence>
<accession>A0A5N7BM45</accession>
<proteinExistence type="predicted"/>
<sequence>MRLTRWSPTSHFPLTEVLSKCYRSATRRKTPRKADIVSEKLCDDVLERLSPFLLRNPAVDILDLWPGAGLWSSKINQLLKPRRHVLIEPDLAIFKPVLLPLTESHSNCKLLSTDIHAIANWEDILAKYFPEQGPSNRDDSGILPKNDTLLVLANPPTVASKKDHYTAARWWSVFMEACMHQTGLHTYGSVRMIASLPVSDAQQVIPRTIGERKRPAILTENVALHAFEVAALRDPSVWTNLKGWDLTADTTTRVAQRAAEKGITTPPGRELPAIPLAPESPDQGMIPTPYVPRARTDWHEKIAKLLPTTPPPSGRKIKRPPTEIRALIQLNKENRDAYKRTSHANTVAEIDELTKALSRVAASPRKTSAALRPILTQIGAAKATLDQDLLEVHYEILNEAPVLIDNKRASMHTGNISDSVLHWDRRPFEPLLIAPDELYPKDTERTFLYFEADPNPLALQKLNQLEPAKREVALRLFEAFTLTIGTRNLMTVSEFLQLIFPDRPTNDIVKAIPSLAIFAAKTPKPDYDSLPKAVHGPPDAGKSPDPVACYQENLDYDLSDVRARILPISTLWDIFIEYQKKGDTSISAVQLSRLLGGTLTSFRTGDLELRKRYH</sequence>
<dbReference type="EMBL" id="ML736159">
    <property type="protein sequence ID" value="KAE8382849.1"/>
    <property type="molecule type" value="Genomic_DNA"/>
</dbReference>
<keyword evidence="3" id="KW-1185">Reference proteome</keyword>
<gene>
    <name evidence="2" type="ORF">BDV26DRAFT_252761</name>
</gene>
<protein>
    <recommendedName>
        <fullName evidence="4">rRNA adenine N(6)-methyltransferase</fullName>
    </recommendedName>
</protein>
<dbReference type="Gene3D" id="3.40.50.150">
    <property type="entry name" value="Vaccinia Virus protein VP39"/>
    <property type="match status" value="1"/>
</dbReference>
<organism evidence="2 3">
    <name type="scientific">Aspergillus bertholletiae</name>
    <dbReference type="NCBI Taxonomy" id="1226010"/>
    <lineage>
        <taxon>Eukaryota</taxon>
        <taxon>Fungi</taxon>
        <taxon>Dikarya</taxon>
        <taxon>Ascomycota</taxon>
        <taxon>Pezizomycotina</taxon>
        <taxon>Eurotiomycetes</taxon>
        <taxon>Eurotiomycetidae</taxon>
        <taxon>Eurotiales</taxon>
        <taxon>Aspergillaceae</taxon>
        <taxon>Aspergillus</taxon>
        <taxon>Aspergillus subgen. Circumdati</taxon>
    </lineage>
</organism>
<dbReference type="Proteomes" id="UP000326198">
    <property type="component" value="Unassembled WGS sequence"/>
</dbReference>
<evidence type="ECO:0000256" key="1">
    <source>
        <dbReference type="SAM" id="MobiDB-lite"/>
    </source>
</evidence>
<reference evidence="2 3" key="1">
    <citation type="submission" date="2019-04" db="EMBL/GenBank/DDBJ databases">
        <title>Friends and foes A comparative genomics studyof 23 Aspergillus species from section Flavi.</title>
        <authorList>
            <consortium name="DOE Joint Genome Institute"/>
            <person name="Kjaerbolling I."/>
            <person name="Vesth T."/>
            <person name="Frisvad J.C."/>
            <person name="Nybo J.L."/>
            <person name="Theobald S."/>
            <person name="Kildgaard S."/>
            <person name="Isbrandt T."/>
            <person name="Kuo A."/>
            <person name="Sato A."/>
            <person name="Lyhne E.K."/>
            <person name="Kogle M.E."/>
            <person name="Wiebenga A."/>
            <person name="Kun R.S."/>
            <person name="Lubbers R.J."/>
            <person name="Makela M.R."/>
            <person name="Barry K."/>
            <person name="Chovatia M."/>
            <person name="Clum A."/>
            <person name="Daum C."/>
            <person name="Haridas S."/>
            <person name="He G."/>
            <person name="LaButti K."/>
            <person name="Lipzen A."/>
            <person name="Mondo S."/>
            <person name="Riley R."/>
            <person name="Salamov A."/>
            <person name="Simmons B.A."/>
            <person name="Magnuson J.K."/>
            <person name="Henrissat B."/>
            <person name="Mortensen U.H."/>
            <person name="Larsen T.O."/>
            <person name="Devries R.P."/>
            <person name="Grigoriev I.V."/>
            <person name="Machida M."/>
            <person name="Baker S.E."/>
            <person name="Andersen M.R."/>
        </authorList>
    </citation>
    <scope>NUCLEOTIDE SEQUENCE [LARGE SCALE GENOMIC DNA]</scope>
    <source>
        <strain evidence="2 3">IBT 29228</strain>
    </source>
</reference>